<dbReference type="SUPFAM" id="SSF51735">
    <property type="entry name" value="NAD(P)-binding Rossmann-fold domains"/>
    <property type="match status" value="1"/>
</dbReference>
<protein>
    <recommendedName>
        <fullName evidence="2">Dihydrodipicolinate reductase</fullName>
    </recommendedName>
</protein>
<evidence type="ECO:0008006" key="2">
    <source>
        <dbReference type="Google" id="ProtNLM"/>
    </source>
</evidence>
<dbReference type="InterPro" id="IPR036291">
    <property type="entry name" value="NAD(P)-bd_dom_sf"/>
</dbReference>
<sequence length="358" mass="38464">MSKLRIAQYGCGKMSKYSMRYVYEKGAEIVAAFDVNPAVIGRDISAIIGGPERGVVVHHADEADKVLAALKPDACIITTMSLMRDIVDALMVCARNGVNAITTNEEAIFPMNSSPAITCEVDAMAKKTGCTVCGSGYQDVFWGNLIATLAGAMHTISKIKGSSSYNVEDYGIALAKVHGAGLDLTAFEKEIASADAISPAERQQLIERGEFLPSYMWNVNGWLAERLGLTVKSQVQKCVPQTHSAELRSETLGMTIPAGHATGMSAVVTTETAEGIVIESECVGKVYAPGEVDRNDWTLMGEPDTQVVITRPATVELTCATIVNRIPDLINAAPGYVTTDLMPVNSYRVKPLDHYVLK</sequence>
<reference evidence="1" key="1">
    <citation type="submission" date="2016-04" db="EMBL/GenBank/DDBJ databases">
        <authorList>
            <person name="Evans L.H."/>
            <person name="Alamgir A."/>
            <person name="Owens N."/>
            <person name="Weber N.D."/>
            <person name="Virtaneva K."/>
            <person name="Barbian K."/>
            <person name="Babar A."/>
            <person name="Rosenke K."/>
        </authorList>
    </citation>
    <scope>NUCLEOTIDE SEQUENCE</scope>
    <source>
        <strain evidence="1">92-2</strain>
    </source>
</reference>
<name>A0A212JH00_9BACT</name>
<dbReference type="AlphaFoldDB" id="A0A212JH00"/>
<dbReference type="EMBL" id="FLUP01000001">
    <property type="protein sequence ID" value="SBV98694.1"/>
    <property type="molecule type" value="Genomic_DNA"/>
</dbReference>
<organism evidence="1">
    <name type="scientific">uncultured Desulfovibrio sp</name>
    <dbReference type="NCBI Taxonomy" id="167968"/>
    <lineage>
        <taxon>Bacteria</taxon>
        <taxon>Pseudomonadati</taxon>
        <taxon>Thermodesulfobacteriota</taxon>
        <taxon>Desulfovibrionia</taxon>
        <taxon>Desulfovibrionales</taxon>
        <taxon>Desulfovibrionaceae</taxon>
        <taxon>Desulfovibrio</taxon>
        <taxon>environmental samples</taxon>
    </lineage>
</organism>
<gene>
    <name evidence="1" type="ORF">KM92DES2_11091</name>
</gene>
<evidence type="ECO:0000313" key="1">
    <source>
        <dbReference type="EMBL" id="SBV98694.1"/>
    </source>
</evidence>
<dbReference type="CDD" id="cd24146">
    <property type="entry name" value="nat-AmDH_N_like"/>
    <property type="match status" value="1"/>
</dbReference>
<accession>A0A212JH00</accession>
<dbReference type="RefSeq" id="WP_227118256.1">
    <property type="nucleotide sequence ID" value="NZ_LT598928.1"/>
</dbReference>
<proteinExistence type="predicted"/>
<dbReference type="Gene3D" id="3.40.50.720">
    <property type="entry name" value="NAD(P)-binding Rossmann-like Domain"/>
    <property type="match status" value="1"/>
</dbReference>